<evidence type="ECO:0000256" key="1">
    <source>
        <dbReference type="SAM" id="MobiDB-lite"/>
    </source>
</evidence>
<name>A0A9P6AM57_9AGAM</name>
<sequence length="99" mass="11119">MSCVHRGLKAEEIKLLMWRATERRFHSWSSCRSPRMTGRDCRSRGLPKSSRPPNSRRLVLSPVLWSANIALMASPNTRPPLVGIIGGSGLYKLDVLTFV</sequence>
<comment type="caution">
    <text evidence="2">The sequence shown here is derived from an EMBL/GenBank/DDBJ whole genome shotgun (WGS) entry which is preliminary data.</text>
</comment>
<accession>A0A9P6AM57</accession>
<protein>
    <submittedName>
        <fullName evidence="2">Uncharacterized protein</fullName>
    </submittedName>
</protein>
<organism evidence="2 3">
    <name type="scientific">Hydnum rufescens UP504</name>
    <dbReference type="NCBI Taxonomy" id="1448309"/>
    <lineage>
        <taxon>Eukaryota</taxon>
        <taxon>Fungi</taxon>
        <taxon>Dikarya</taxon>
        <taxon>Basidiomycota</taxon>
        <taxon>Agaricomycotina</taxon>
        <taxon>Agaricomycetes</taxon>
        <taxon>Cantharellales</taxon>
        <taxon>Hydnaceae</taxon>
        <taxon>Hydnum</taxon>
    </lineage>
</organism>
<proteinExistence type="predicted"/>
<gene>
    <name evidence="2" type="ORF">BS47DRAFT_240377</name>
</gene>
<feature type="region of interest" description="Disordered" evidence="1">
    <location>
        <begin position="30"/>
        <end position="54"/>
    </location>
</feature>
<dbReference type="AlphaFoldDB" id="A0A9P6AM57"/>
<keyword evidence="3" id="KW-1185">Reference proteome</keyword>
<evidence type="ECO:0000313" key="2">
    <source>
        <dbReference type="EMBL" id="KAF9508256.1"/>
    </source>
</evidence>
<dbReference type="EMBL" id="MU129062">
    <property type="protein sequence ID" value="KAF9508256.1"/>
    <property type="molecule type" value="Genomic_DNA"/>
</dbReference>
<dbReference type="Proteomes" id="UP000886523">
    <property type="component" value="Unassembled WGS sequence"/>
</dbReference>
<reference evidence="2" key="1">
    <citation type="journal article" date="2020" name="Nat. Commun.">
        <title>Large-scale genome sequencing of mycorrhizal fungi provides insights into the early evolution of symbiotic traits.</title>
        <authorList>
            <person name="Miyauchi S."/>
            <person name="Kiss E."/>
            <person name="Kuo A."/>
            <person name="Drula E."/>
            <person name="Kohler A."/>
            <person name="Sanchez-Garcia M."/>
            <person name="Morin E."/>
            <person name="Andreopoulos B."/>
            <person name="Barry K.W."/>
            <person name="Bonito G."/>
            <person name="Buee M."/>
            <person name="Carver A."/>
            <person name="Chen C."/>
            <person name="Cichocki N."/>
            <person name="Clum A."/>
            <person name="Culley D."/>
            <person name="Crous P.W."/>
            <person name="Fauchery L."/>
            <person name="Girlanda M."/>
            <person name="Hayes R.D."/>
            <person name="Keri Z."/>
            <person name="LaButti K."/>
            <person name="Lipzen A."/>
            <person name="Lombard V."/>
            <person name="Magnuson J."/>
            <person name="Maillard F."/>
            <person name="Murat C."/>
            <person name="Nolan M."/>
            <person name="Ohm R.A."/>
            <person name="Pangilinan J."/>
            <person name="Pereira M.F."/>
            <person name="Perotto S."/>
            <person name="Peter M."/>
            <person name="Pfister S."/>
            <person name="Riley R."/>
            <person name="Sitrit Y."/>
            <person name="Stielow J.B."/>
            <person name="Szollosi G."/>
            <person name="Zifcakova L."/>
            <person name="Stursova M."/>
            <person name="Spatafora J.W."/>
            <person name="Tedersoo L."/>
            <person name="Vaario L.M."/>
            <person name="Yamada A."/>
            <person name="Yan M."/>
            <person name="Wang P."/>
            <person name="Xu J."/>
            <person name="Bruns T."/>
            <person name="Baldrian P."/>
            <person name="Vilgalys R."/>
            <person name="Dunand C."/>
            <person name="Henrissat B."/>
            <person name="Grigoriev I.V."/>
            <person name="Hibbett D."/>
            <person name="Nagy L.G."/>
            <person name="Martin F.M."/>
        </authorList>
    </citation>
    <scope>NUCLEOTIDE SEQUENCE</scope>
    <source>
        <strain evidence="2">UP504</strain>
    </source>
</reference>
<evidence type="ECO:0000313" key="3">
    <source>
        <dbReference type="Proteomes" id="UP000886523"/>
    </source>
</evidence>